<comment type="pathway">
    <text evidence="1">Amino-sugar metabolism; 1,6-anhydro-N-acetylmuramate degradation.</text>
</comment>
<dbReference type="Gene3D" id="3.30.420.40">
    <property type="match status" value="2"/>
</dbReference>
<reference evidence="3" key="1">
    <citation type="journal article" date="2019" name="Int. J. Syst. Evol. Microbiol.">
        <title>The Global Catalogue of Microorganisms (GCM) 10K type strain sequencing project: providing services to taxonomists for standard genome sequencing and annotation.</title>
        <authorList>
            <consortium name="The Broad Institute Genomics Platform"/>
            <consortium name="The Broad Institute Genome Sequencing Center for Infectious Disease"/>
            <person name="Wu L."/>
            <person name="Ma J."/>
        </authorList>
    </citation>
    <scope>NUCLEOTIDE SEQUENCE [LARGE SCALE GENOMIC DNA]</scope>
    <source>
        <strain evidence="3">KACC 12507</strain>
    </source>
</reference>
<dbReference type="Pfam" id="PF03702">
    <property type="entry name" value="AnmK"/>
    <property type="match status" value="1"/>
</dbReference>
<dbReference type="EMBL" id="JBHSGU010000009">
    <property type="protein sequence ID" value="MFC4701365.1"/>
    <property type="molecule type" value="Genomic_DNA"/>
</dbReference>
<name>A0ABV9M0D2_9ALTE</name>
<evidence type="ECO:0000313" key="3">
    <source>
        <dbReference type="Proteomes" id="UP001595897"/>
    </source>
</evidence>
<comment type="caution">
    <text evidence="2">The sequence shown here is derived from an EMBL/GenBank/DDBJ whole genome shotgun (WGS) entry which is preliminary data.</text>
</comment>
<dbReference type="HAMAP" id="MF_01270">
    <property type="entry name" value="AnhMurNAc_kinase"/>
    <property type="match status" value="1"/>
</dbReference>
<comment type="function">
    <text evidence="1">Catalyzes the specific phosphorylation of 1,6-anhydro-N-acetylmuramic acid (anhMurNAc) with the simultaneous cleavage of the 1,6-anhydro ring, generating MurNAc-6-P. Is required for the utilization of anhMurNAc either imported from the medium or derived from its own cell wall murein, and thus plays a role in cell wall recycling.</text>
</comment>
<accession>A0ABV9M0D2</accession>
<keyword evidence="1" id="KW-0067">ATP-binding</keyword>
<comment type="catalytic activity">
    <reaction evidence="1">
        <text>1,6-anhydro-N-acetyl-beta-muramate + ATP + H2O = N-acetyl-D-muramate 6-phosphate + ADP + H(+)</text>
        <dbReference type="Rhea" id="RHEA:24952"/>
        <dbReference type="ChEBI" id="CHEBI:15377"/>
        <dbReference type="ChEBI" id="CHEBI:15378"/>
        <dbReference type="ChEBI" id="CHEBI:30616"/>
        <dbReference type="ChEBI" id="CHEBI:58690"/>
        <dbReference type="ChEBI" id="CHEBI:58722"/>
        <dbReference type="ChEBI" id="CHEBI:456216"/>
        <dbReference type="EC" id="2.7.1.170"/>
    </reaction>
</comment>
<comment type="similarity">
    <text evidence="1">Belongs to the anhydro-N-acetylmuramic acid kinase family.</text>
</comment>
<dbReference type="EC" id="2.7.1.170" evidence="1"/>
<sequence>MHPHIKTLSALCDKPSRIIVGLMSGTSLDGLDIAVCKISGAGINTQCELLHFITIEYCDEYRSKVRQIFAKEHGSIQHLCLLNAWIGRYHAKLVKQALSSFGMSKRDVDAIASHGQTVYHCPKEQHGLADFDNATLQIGDGDHIAVQTGIMTLSDFRQKHIAAGGQGAPLVMYGDYLLFTHEQENRIMLNIGGIANLSFLPKNAALSDIFSSDIGPGNTMMDAFVQRHYSHLEYDKNAEIARSGSVDLALLNALENNAFFAQDFPKTTGPEVFNLDYLSHALSTVSKATHNSKQQSIAPQDILRTLCEFSANCIADAILKLSEHLHDVMVYVSGGGIHNPLLMERLENKLSESLPDASMGSTELLSLNPDAKEAVLFALLANETLCAKGDAHSEQTNMPSVSLGKISFPD</sequence>
<organism evidence="2 3">
    <name type="scientific">Glaciecola siphonariae</name>
    <dbReference type="NCBI Taxonomy" id="521012"/>
    <lineage>
        <taxon>Bacteria</taxon>
        <taxon>Pseudomonadati</taxon>
        <taxon>Pseudomonadota</taxon>
        <taxon>Gammaproteobacteria</taxon>
        <taxon>Alteromonadales</taxon>
        <taxon>Alteromonadaceae</taxon>
        <taxon>Glaciecola</taxon>
    </lineage>
</organism>
<keyword evidence="1 2" id="KW-0418">Kinase</keyword>
<dbReference type="SUPFAM" id="SSF53067">
    <property type="entry name" value="Actin-like ATPase domain"/>
    <property type="match status" value="1"/>
</dbReference>
<evidence type="ECO:0000313" key="2">
    <source>
        <dbReference type="EMBL" id="MFC4701365.1"/>
    </source>
</evidence>
<comment type="pathway">
    <text evidence="1">Cell wall biogenesis; peptidoglycan recycling.</text>
</comment>
<dbReference type="InterPro" id="IPR005338">
    <property type="entry name" value="Anhydro_N_Ac-Mur_kinase"/>
</dbReference>
<feature type="binding site" evidence="1">
    <location>
        <begin position="25"/>
        <end position="32"/>
    </location>
    <ligand>
        <name>ATP</name>
        <dbReference type="ChEBI" id="CHEBI:30616"/>
    </ligand>
</feature>
<dbReference type="CDD" id="cd24050">
    <property type="entry name" value="ASKHA_NBD_ANMK"/>
    <property type="match status" value="1"/>
</dbReference>
<dbReference type="GO" id="GO:0016301">
    <property type="term" value="F:kinase activity"/>
    <property type="evidence" value="ECO:0007669"/>
    <property type="project" value="UniProtKB-KW"/>
</dbReference>
<proteinExistence type="inferred from homology"/>
<protein>
    <recommendedName>
        <fullName evidence="1">Anhydro-N-acetylmuramic acid kinase</fullName>
        <ecNumber evidence="1">2.7.1.170</ecNumber>
    </recommendedName>
    <alternativeName>
        <fullName evidence="1">AnhMurNAc kinase</fullName>
    </alternativeName>
</protein>
<evidence type="ECO:0000256" key="1">
    <source>
        <dbReference type="HAMAP-Rule" id="MF_01270"/>
    </source>
</evidence>
<dbReference type="PANTHER" id="PTHR30605">
    <property type="entry name" value="ANHYDRO-N-ACETYLMURAMIC ACID KINASE"/>
    <property type="match status" value="1"/>
</dbReference>
<dbReference type="PANTHER" id="PTHR30605:SF0">
    <property type="entry name" value="ANHYDRO-N-ACETYLMURAMIC ACID KINASE"/>
    <property type="match status" value="1"/>
</dbReference>
<keyword evidence="1" id="KW-0808">Transferase</keyword>
<keyword evidence="1" id="KW-0547">Nucleotide-binding</keyword>
<keyword evidence="3" id="KW-1185">Reference proteome</keyword>
<gene>
    <name evidence="1" type="primary">anmK</name>
    <name evidence="2" type="ORF">ACFO4O_14440</name>
</gene>
<dbReference type="InterPro" id="IPR043129">
    <property type="entry name" value="ATPase_NBD"/>
</dbReference>
<dbReference type="Proteomes" id="UP001595897">
    <property type="component" value="Unassembled WGS sequence"/>
</dbReference>
<keyword evidence="1" id="KW-0119">Carbohydrate metabolism</keyword>
<dbReference type="RefSeq" id="WP_382409780.1">
    <property type="nucleotide sequence ID" value="NZ_JBHSGU010000009.1"/>
</dbReference>